<keyword evidence="3" id="KW-1185">Reference proteome</keyword>
<dbReference type="EMBL" id="JAPWTJ010000252">
    <property type="protein sequence ID" value="KAJ8980559.1"/>
    <property type="molecule type" value="Genomic_DNA"/>
</dbReference>
<organism evidence="2 3">
    <name type="scientific">Molorchus minor</name>
    <dbReference type="NCBI Taxonomy" id="1323400"/>
    <lineage>
        <taxon>Eukaryota</taxon>
        <taxon>Metazoa</taxon>
        <taxon>Ecdysozoa</taxon>
        <taxon>Arthropoda</taxon>
        <taxon>Hexapoda</taxon>
        <taxon>Insecta</taxon>
        <taxon>Pterygota</taxon>
        <taxon>Neoptera</taxon>
        <taxon>Endopterygota</taxon>
        <taxon>Coleoptera</taxon>
        <taxon>Polyphaga</taxon>
        <taxon>Cucujiformia</taxon>
        <taxon>Chrysomeloidea</taxon>
        <taxon>Cerambycidae</taxon>
        <taxon>Lamiinae</taxon>
        <taxon>Monochamini</taxon>
        <taxon>Molorchus</taxon>
    </lineage>
</organism>
<evidence type="ECO:0000313" key="2">
    <source>
        <dbReference type="EMBL" id="KAJ8980559.1"/>
    </source>
</evidence>
<evidence type="ECO:0000313" key="3">
    <source>
        <dbReference type="Proteomes" id="UP001162164"/>
    </source>
</evidence>
<proteinExistence type="predicted"/>
<keyword evidence="1" id="KW-0812">Transmembrane</keyword>
<protein>
    <submittedName>
        <fullName evidence="2">Uncharacterized protein</fullName>
    </submittedName>
</protein>
<name>A0ABQ9JSK2_9CUCU</name>
<gene>
    <name evidence="2" type="ORF">NQ317_013066</name>
</gene>
<keyword evidence="1" id="KW-1133">Transmembrane helix</keyword>
<reference evidence="2" key="1">
    <citation type="journal article" date="2023" name="Insect Mol. Biol.">
        <title>Genome sequencing provides insights into the evolution of gene families encoding plant cell wall-degrading enzymes in longhorned beetles.</title>
        <authorList>
            <person name="Shin N.R."/>
            <person name="Okamura Y."/>
            <person name="Kirsch R."/>
            <person name="Pauchet Y."/>
        </authorList>
    </citation>
    <scope>NUCLEOTIDE SEQUENCE</scope>
    <source>
        <strain evidence="2">MMC_N1</strain>
    </source>
</reference>
<evidence type="ECO:0000256" key="1">
    <source>
        <dbReference type="SAM" id="Phobius"/>
    </source>
</evidence>
<keyword evidence="1" id="KW-0472">Membrane</keyword>
<sequence>MSFSLFGKRKIKTATNSNKHSPKTGKCPLTFASQFMSLPLYRFPLLPLNRFLSDQLLQSLLRIEPSQLDSNNSKPPSTKPLKLPIDITIICLPFPKGELNTFSLFNTWETRSNLFVKIPVFLDSNNSKPPSTKPLKLPIDNDFAKPTSNFNELEAFSKRKSKSYKPKKVISIMHKFPLFLLNVLIMGYFGGCLEHE</sequence>
<comment type="caution">
    <text evidence="2">The sequence shown here is derived from an EMBL/GenBank/DDBJ whole genome shotgun (WGS) entry which is preliminary data.</text>
</comment>
<feature type="transmembrane region" description="Helical" evidence="1">
    <location>
        <begin position="169"/>
        <end position="190"/>
    </location>
</feature>
<dbReference type="Proteomes" id="UP001162164">
    <property type="component" value="Unassembled WGS sequence"/>
</dbReference>
<accession>A0ABQ9JSK2</accession>